<dbReference type="PANTHER" id="PTHR39426">
    <property type="entry name" value="HOMOLOGY TO DEATH-ON-CURING PROTEIN OF PHAGE P1"/>
    <property type="match status" value="1"/>
</dbReference>
<dbReference type="PANTHER" id="PTHR39426:SF1">
    <property type="entry name" value="HOMOLOGY TO DEATH-ON-CURING PROTEIN OF PHAGE P1"/>
    <property type="match status" value="1"/>
</dbReference>
<accession>A0ABY4TRU3</accession>
<dbReference type="InterPro" id="IPR036597">
    <property type="entry name" value="Fido-like_dom_sf"/>
</dbReference>
<dbReference type="EMBL" id="CP098401">
    <property type="protein sequence ID" value="URW75119.1"/>
    <property type="molecule type" value="Genomic_DNA"/>
</dbReference>
<reference evidence="2" key="1">
    <citation type="submission" date="2022-05" db="EMBL/GenBank/DDBJ databases">
        <title>Sphingomonas sp. strain RMG20 Genome sequencing and assembly.</title>
        <authorList>
            <person name="Kim I."/>
        </authorList>
    </citation>
    <scope>NUCLEOTIDE SEQUENCE</scope>
    <source>
        <strain evidence="2">RMG20</strain>
    </source>
</reference>
<dbReference type="PROSITE" id="PS51459">
    <property type="entry name" value="FIDO"/>
    <property type="match status" value="1"/>
</dbReference>
<evidence type="ECO:0000313" key="3">
    <source>
        <dbReference type="Proteomes" id="UP001055580"/>
    </source>
</evidence>
<name>A0ABY4TRU3_9SPHN</name>
<dbReference type="InterPro" id="IPR003812">
    <property type="entry name" value="Fido"/>
</dbReference>
<proteinExistence type="predicted"/>
<dbReference type="Gene3D" id="1.20.120.1870">
    <property type="entry name" value="Fic/DOC protein, Fido domain"/>
    <property type="match status" value="1"/>
</dbReference>
<dbReference type="InterPro" id="IPR006440">
    <property type="entry name" value="Doc"/>
</dbReference>
<dbReference type="InterPro" id="IPR053737">
    <property type="entry name" value="Type_II_TA_Toxin"/>
</dbReference>
<sequence length="128" mass="13732">MADWIWVESAVAVAAHEEQLAEHGGAAGLRDANILESAMARPQNLVAYGDPDIAELAASYAFGIARNHPFVDGNKRTAAVVSETFLMLNGHRFACDDVELVVTFLALAAGELTVDALSAWFRNHVVPL</sequence>
<dbReference type="RefSeq" id="WP_250750757.1">
    <property type="nucleotide sequence ID" value="NZ_CP098401.1"/>
</dbReference>
<dbReference type="SUPFAM" id="SSF140931">
    <property type="entry name" value="Fic-like"/>
    <property type="match status" value="1"/>
</dbReference>
<organism evidence="2 3">
    <name type="scientific">Sphingomonas donggukensis</name>
    <dbReference type="NCBI Taxonomy" id="2949093"/>
    <lineage>
        <taxon>Bacteria</taxon>
        <taxon>Pseudomonadati</taxon>
        <taxon>Pseudomonadota</taxon>
        <taxon>Alphaproteobacteria</taxon>
        <taxon>Sphingomonadales</taxon>
        <taxon>Sphingomonadaceae</taxon>
        <taxon>Sphingomonas</taxon>
    </lineage>
</organism>
<dbReference type="PIRSF" id="PIRSF018297">
    <property type="entry name" value="Doc"/>
    <property type="match status" value="1"/>
</dbReference>
<keyword evidence="3" id="KW-1185">Reference proteome</keyword>
<dbReference type="NCBIfam" id="TIGR01550">
    <property type="entry name" value="DOC_P1"/>
    <property type="match status" value="1"/>
</dbReference>
<gene>
    <name evidence="2" type="ORF">M9980_11245</name>
</gene>
<evidence type="ECO:0000313" key="2">
    <source>
        <dbReference type="EMBL" id="URW75119.1"/>
    </source>
</evidence>
<evidence type="ECO:0000259" key="1">
    <source>
        <dbReference type="PROSITE" id="PS51459"/>
    </source>
</evidence>
<dbReference type="Proteomes" id="UP001055580">
    <property type="component" value="Chromosome"/>
</dbReference>
<feature type="domain" description="Fido" evidence="1">
    <location>
        <begin position="7"/>
        <end position="123"/>
    </location>
</feature>
<dbReference type="Pfam" id="PF02661">
    <property type="entry name" value="Fic"/>
    <property type="match status" value="1"/>
</dbReference>
<protein>
    <submittedName>
        <fullName evidence="2">Type II toxin-antitoxin system death-on-curing family toxin</fullName>
    </submittedName>
</protein>